<keyword evidence="1" id="KW-0472">Membrane</keyword>
<feature type="transmembrane region" description="Helical" evidence="1">
    <location>
        <begin position="297"/>
        <end position="323"/>
    </location>
</feature>
<dbReference type="RefSeq" id="WP_110126490.1">
    <property type="nucleotide sequence ID" value="NZ_QHLY01000009.1"/>
</dbReference>
<gene>
    <name evidence="2" type="ORF">CTB96_08450</name>
</gene>
<dbReference type="PANTHER" id="PTHR35007:SF4">
    <property type="entry name" value="CONSERVED TRANSMEMBRANE PROTEIN-RELATED"/>
    <property type="match status" value="1"/>
</dbReference>
<dbReference type="EMBL" id="QHLY01000009">
    <property type="protein sequence ID" value="PXA70016.1"/>
    <property type="molecule type" value="Genomic_DNA"/>
</dbReference>
<evidence type="ECO:0000256" key="1">
    <source>
        <dbReference type="SAM" id="Phobius"/>
    </source>
</evidence>
<proteinExistence type="predicted"/>
<accession>A0A317ZU93</accession>
<evidence type="ECO:0008006" key="4">
    <source>
        <dbReference type="Google" id="ProtNLM"/>
    </source>
</evidence>
<name>A0A317ZU93_9MICO</name>
<organism evidence="2 3">
    <name type="scientific">Cryobacterium arcticum</name>
    <dbReference type="NCBI Taxonomy" id="670052"/>
    <lineage>
        <taxon>Bacteria</taxon>
        <taxon>Bacillati</taxon>
        <taxon>Actinomycetota</taxon>
        <taxon>Actinomycetes</taxon>
        <taxon>Micrococcales</taxon>
        <taxon>Microbacteriaceae</taxon>
        <taxon>Cryobacterium</taxon>
    </lineage>
</organism>
<feature type="transmembrane region" description="Helical" evidence="1">
    <location>
        <begin position="172"/>
        <end position="195"/>
    </location>
</feature>
<keyword evidence="1" id="KW-1133">Transmembrane helix</keyword>
<keyword evidence="1" id="KW-0812">Transmembrane</keyword>
<protein>
    <recommendedName>
        <fullName evidence="4">Type II secretion system protein GspF domain-containing protein</fullName>
    </recommendedName>
</protein>
<reference evidence="2 3" key="1">
    <citation type="submission" date="2018-05" db="EMBL/GenBank/DDBJ databases">
        <title>Genetic diversity of glacier-inhabiting Cryobacterium bacteria in China and description of Cryobacterium mengkeensis sp. nov. and Arthrobacter glacialis sp. nov.</title>
        <authorList>
            <person name="Liu Q."/>
            <person name="Xin Y.-H."/>
        </authorList>
    </citation>
    <scope>NUCLEOTIDE SEQUENCE [LARGE SCALE GENOMIC DNA]</scope>
    <source>
        <strain evidence="2 3">SK-1</strain>
    </source>
</reference>
<dbReference type="AlphaFoldDB" id="A0A317ZU93"/>
<sequence>MKRRRIQAPEIEEVARLAERLAVLMSAGVSPVSAWDYLVPPAAEDHPGPTRRRTARTADHGNEAILLAASRAAHAGERVADAIAAEAVHLPAQLGEAWRALAAAWDVATQSGAPLAAALRDQAAAFRELGQLHRDLSVALTGPRATARMVLVLPLVALLFGTVLGFDTVHTLFFTGPGLACLLAGSLLLLAAAGWNRTLVRSASAQHAAPGLELDLTAIGMAGGGSLDRARATARSSAERFGLRPADGARTADDATIDRVLELSARAGVPAGELLRSEADQARRDARSAGRQRAEKLAVSLMVPLGVCVLPAFMLVGVAPLLLSVLSSTLTSF</sequence>
<feature type="transmembrane region" description="Helical" evidence="1">
    <location>
        <begin position="149"/>
        <end position="166"/>
    </location>
</feature>
<dbReference type="OrthoDB" id="3267562at2"/>
<keyword evidence="3" id="KW-1185">Reference proteome</keyword>
<dbReference type="PANTHER" id="PTHR35007">
    <property type="entry name" value="INTEGRAL MEMBRANE PROTEIN-RELATED"/>
    <property type="match status" value="1"/>
</dbReference>
<comment type="caution">
    <text evidence="2">The sequence shown here is derived from an EMBL/GenBank/DDBJ whole genome shotgun (WGS) entry which is preliminary data.</text>
</comment>
<evidence type="ECO:0000313" key="2">
    <source>
        <dbReference type="EMBL" id="PXA70016.1"/>
    </source>
</evidence>
<dbReference type="Proteomes" id="UP000246722">
    <property type="component" value="Unassembled WGS sequence"/>
</dbReference>
<evidence type="ECO:0000313" key="3">
    <source>
        <dbReference type="Proteomes" id="UP000246722"/>
    </source>
</evidence>